<evidence type="ECO:0000256" key="16">
    <source>
        <dbReference type="SAM" id="MobiDB-lite"/>
    </source>
</evidence>
<evidence type="ECO:0000256" key="14">
    <source>
        <dbReference type="ARBA" id="ARBA00023295"/>
    </source>
</evidence>
<feature type="compositionally biased region" description="Polar residues" evidence="16">
    <location>
        <begin position="448"/>
        <end position="459"/>
    </location>
</feature>
<dbReference type="GO" id="GO:0005886">
    <property type="term" value="C:plasma membrane"/>
    <property type="evidence" value="ECO:0007669"/>
    <property type="project" value="UniProtKB-SubCell"/>
</dbReference>
<evidence type="ECO:0000256" key="15">
    <source>
        <dbReference type="ARBA" id="ARBA00023326"/>
    </source>
</evidence>
<accession>A0A5M3YL11</accession>
<reference evidence="19 20" key="1">
    <citation type="submission" date="2020-01" db="EMBL/GenBank/DDBJ databases">
        <title>Aspergillus terreus IFO 6365 whole genome shotgun sequence.</title>
        <authorList>
            <person name="Kanamasa S."/>
            <person name="Takahashi H."/>
        </authorList>
    </citation>
    <scope>NUCLEOTIDE SEQUENCE [LARGE SCALE GENOMIC DNA]</scope>
    <source>
        <strain evidence="19 20">IFO 6365</strain>
    </source>
</reference>
<dbReference type="VEuPathDB" id="FungiDB:ATEG_09183"/>
<protein>
    <recommendedName>
        <fullName evidence="4">endo-1,3(4)-beta-glucanase</fullName>
        <ecNumber evidence="4">3.2.1.6</ecNumber>
    </recommendedName>
</protein>
<dbReference type="GO" id="GO:0098552">
    <property type="term" value="C:side of membrane"/>
    <property type="evidence" value="ECO:0007669"/>
    <property type="project" value="UniProtKB-KW"/>
</dbReference>
<feature type="compositionally biased region" description="Low complexity" evidence="16">
    <location>
        <begin position="472"/>
        <end position="510"/>
    </location>
</feature>
<keyword evidence="9" id="KW-0136">Cellulose degradation</keyword>
<evidence type="ECO:0000259" key="18">
    <source>
        <dbReference type="PROSITE" id="PS51762"/>
    </source>
</evidence>
<evidence type="ECO:0000256" key="4">
    <source>
        <dbReference type="ARBA" id="ARBA00012599"/>
    </source>
</evidence>
<dbReference type="AlphaFoldDB" id="A0A5M3YL11"/>
<dbReference type="PANTHER" id="PTHR10963">
    <property type="entry name" value="GLYCOSYL HYDROLASE-RELATED"/>
    <property type="match status" value="1"/>
</dbReference>
<evidence type="ECO:0000256" key="5">
    <source>
        <dbReference type="ARBA" id="ARBA00022475"/>
    </source>
</evidence>
<dbReference type="Proteomes" id="UP000452235">
    <property type="component" value="Unassembled WGS sequence"/>
</dbReference>
<gene>
    <name evidence="19" type="ORF">ATEIFO6365_0001006300</name>
</gene>
<evidence type="ECO:0000313" key="20">
    <source>
        <dbReference type="Proteomes" id="UP000452235"/>
    </source>
</evidence>
<evidence type="ECO:0000256" key="6">
    <source>
        <dbReference type="ARBA" id="ARBA00022622"/>
    </source>
</evidence>
<keyword evidence="6" id="KW-0336">GPI-anchor</keyword>
<evidence type="ECO:0000256" key="7">
    <source>
        <dbReference type="ARBA" id="ARBA00022729"/>
    </source>
</evidence>
<evidence type="ECO:0000256" key="13">
    <source>
        <dbReference type="ARBA" id="ARBA00023288"/>
    </source>
</evidence>
<keyword evidence="20" id="KW-1185">Reference proteome</keyword>
<feature type="signal peptide" evidence="17">
    <location>
        <begin position="1"/>
        <end position="24"/>
    </location>
</feature>
<feature type="region of interest" description="Disordered" evidence="16">
    <location>
        <begin position="448"/>
        <end position="576"/>
    </location>
</feature>
<proteinExistence type="inferred from homology"/>
<dbReference type="Pfam" id="PF26113">
    <property type="entry name" value="GH16_XgeA"/>
    <property type="match status" value="1"/>
</dbReference>
<dbReference type="GO" id="GO:0052861">
    <property type="term" value="F:endo-1,3(4)-beta-glucanase activity"/>
    <property type="evidence" value="ECO:0007669"/>
    <property type="project" value="UniProtKB-EC"/>
</dbReference>
<dbReference type="Gene3D" id="2.60.120.200">
    <property type="match status" value="1"/>
</dbReference>
<feature type="region of interest" description="Disordered" evidence="16">
    <location>
        <begin position="369"/>
        <end position="416"/>
    </location>
</feature>
<keyword evidence="13" id="KW-0449">Lipoprotein</keyword>
<feature type="chain" id="PRO_5044005895" description="endo-1,3(4)-beta-glucanase" evidence="17">
    <location>
        <begin position="25"/>
        <end position="629"/>
    </location>
</feature>
<dbReference type="OrthoDB" id="192832at2759"/>
<dbReference type="SUPFAM" id="SSF49899">
    <property type="entry name" value="Concanavalin A-like lectins/glucanases"/>
    <property type="match status" value="1"/>
</dbReference>
<feature type="compositionally biased region" description="Polar residues" evidence="16">
    <location>
        <begin position="369"/>
        <end position="406"/>
    </location>
</feature>
<feature type="domain" description="GH16" evidence="18">
    <location>
        <begin position="24"/>
        <end position="288"/>
    </location>
</feature>
<keyword evidence="14" id="KW-0326">Glycosidase</keyword>
<dbReference type="GO" id="GO:0030245">
    <property type="term" value="P:cellulose catabolic process"/>
    <property type="evidence" value="ECO:0007669"/>
    <property type="project" value="UniProtKB-KW"/>
</dbReference>
<evidence type="ECO:0000256" key="3">
    <source>
        <dbReference type="ARBA" id="ARBA00006865"/>
    </source>
</evidence>
<comment type="similarity">
    <text evidence="3">Belongs to the glycosyl hydrolase 16 family.</text>
</comment>
<keyword evidence="7 17" id="KW-0732">Signal</keyword>
<evidence type="ECO:0000256" key="11">
    <source>
        <dbReference type="ARBA" id="ARBA00023180"/>
    </source>
</evidence>
<keyword evidence="12" id="KW-0119">Carbohydrate metabolism</keyword>
<organism evidence="19 20">
    <name type="scientific">Aspergillus terreus</name>
    <dbReference type="NCBI Taxonomy" id="33178"/>
    <lineage>
        <taxon>Eukaryota</taxon>
        <taxon>Fungi</taxon>
        <taxon>Dikarya</taxon>
        <taxon>Ascomycota</taxon>
        <taxon>Pezizomycotina</taxon>
        <taxon>Eurotiomycetes</taxon>
        <taxon>Eurotiomycetidae</taxon>
        <taxon>Eurotiales</taxon>
        <taxon>Aspergillaceae</taxon>
        <taxon>Aspergillus</taxon>
        <taxon>Aspergillus subgen. Circumdati</taxon>
    </lineage>
</organism>
<dbReference type="InterPro" id="IPR000757">
    <property type="entry name" value="Beta-glucanase-like"/>
</dbReference>
<evidence type="ECO:0000256" key="2">
    <source>
        <dbReference type="ARBA" id="ARBA00004609"/>
    </source>
</evidence>
<name>A0A5M3YL11_ASPTE</name>
<comment type="subcellular location">
    <subcellularLocation>
        <location evidence="2">Cell membrane</location>
        <topology evidence="2">Lipid-anchor</topology>
        <topology evidence="2">GPI-anchor</topology>
    </subcellularLocation>
</comment>
<dbReference type="PROSITE" id="PS51762">
    <property type="entry name" value="GH16_2"/>
    <property type="match status" value="1"/>
</dbReference>
<sequence length="629" mass="64136">MPSSSLLWSVGSLAVSSLVSPAMATAAGSSYHLLEAWQGQNFLDYFDFFDGADPTNGFVTYANQSYAQSSGLFDITESGSIYMGVDSHTTLSPNGPGRESVRIETKRFYDEGLYVFDIKHMPGSICGTWPAFWSVGPSWPEDGEIDIIEGVNKHEANEIVLHTSGTCDVAGSNDMTGTLSSSECGESSGTIGCVVKGTQGSSGTPFNQQGGGVYAMEWTADFIKIWFFPRASIPSSIASGKPNTAEFGTPMAHLQGSCNFHERFKSQKFIIDTTFCGDWAGGVFGDSSCPLSDPSSPIQSCVNYVAQNPEAFKEAYWEINSIKLYQEGAAETAETTSVVSQVSTTSTVASSVTTSVSSVHSAATSVTQAISSTTAEPARTETAQTDASAHTTNVPAPSNPAGTDSGANDGDDETVSRSTLWVTETTTFCPLTQGGSIATTFPVPAAQSTTEVQGASPTGNHVVDSGDHGSNTETVPVVVPTVPAAESSGPAAVPTAPAAVPESPAASQPAGQPNSPAVPSVGGSGSGSSGSGESVIVKPSQPVPLPSSAAAIGSARPSTTVYGHGKPSSSRFVPVPTSAPTTVAGVATGTAGSAPSATTPSAPLFTGAANTLRVGVTSVVCALAMAFLA</sequence>
<keyword evidence="8" id="KW-0378">Hydrolase</keyword>
<dbReference type="InterPro" id="IPR050546">
    <property type="entry name" value="Glycosyl_Hydrlase_16"/>
</dbReference>
<dbReference type="PANTHER" id="PTHR10963:SF58">
    <property type="entry name" value="ENDO-1,3(4)-BETA-GLUCANASE XGEA"/>
    <property type="match status" value="1"/>
</dbReference>
<dbReference type="EC" id="3.2.1.6" evidence="4"/>
<evidence type="ECO:0000256" key="9">
    <source>
        <dbReference type="ARBA" id="ARBA00023001"/>
    </source>
</evidence>
<comment type="catalytic activity">
    <reaction evidence="1">
        <text>Endohydrolysis of (1-&gt;3)- or (1-&gt;4)-linkages in beta-D-glucans when the glucose residue whose reducing group is involved in the linkage to be hydrolyzed is itself substituted at C-3.</text>
        <dbReference type="EC" id="3.2.1.6"/>
    </reaction>
</comment>
<evidence type="ECO:0000256" key="12">
    <source>
        <dbReference type="ARBA" id="ARBA00023277"/>
    </source>
</evidence>
<dbReference type="EMBL" id="BLJY01000001">
    <property type="protein sequence ID" value="GFF11843.1"/>
    <property type="molecule type" value="Genomic_DNA"/>
</dbReference>
<evidence type="ECO:0000313" key="19">
    <source>
        <dbReference type="EMBL" id="GFF11843.1"/>
    </source>
</evidence>
<dbReference type="InterPro" id="IPR013320">
    <property type="entry name" value="ConA-like_dom_sf"/>
</dbReference>
<evidence type="ECO:0000256" key="17">
    <source>
        <dbReference type="SAM" id="SignalP"/>
    </source>
</evidence>
<evidence type="ECO:0000256" key="10">
    <source>
        <dbReference type="ARBA" id="ARBA00023136"/>
    </source>
</evidence>
<evidence type="ECO:0000256" key="1">
    <source>
        <dbReference type="ARBA" id="ARBA00000124"/>
    </source>
</evidence>
<keyword evidence="10" id="KW-0472">Membrane</keyword>
<feature type="compositionally biased region" description="Polar residues" evidence="16">
    <location>
        <begin position="556"/>
        <end position="571"/>
    </location>
</feature>
<keyword evidence="5" id="KW-1003">Cell membrane</keyword>
<dbReference type="CDD" id="cd02181">
    <property type="entry name" value="GH16_fungal_Lam16A_glucanase"/>
    <property type="match status" value="1"/>
</dbReference>
<dbReference type="FunFam" id="2.60.120.200:FF:000114">
    <property type="entry name" value="Probable endo-1,3(4)-beta-glucanase NFIA_089530"/>
    <property type="match status" value="1"/>
</dbReference>
<evidence type="ECO:0000256" key="8">
    <source>
        <dbReference type="ARBA" id="ARBA00022801"/>
    </source>
</evidence>
<keyword evidence="11" id="KW-0325">Glycoprotein</keyword>
<comment type="caution">
    <text evidence="19">The sequence shown here is derived from an EMBL/GenBank/DDBJ whole genome shotgun (WGS) entry which is preliminary data.</text>
</comment>
<keyword evidence="15" id="KW-0624">Polysaccharide degradation</keyword>